<evidence type="ECO:0000313" key="2">
    <source>
        <dbReference type="EMBL" id="ATU20834.1"/>
    </source>
</evidence>
<reference evidence="2 3" key="1">
    <citation type="submission" date="2016-11" db="EMBL/GenBank/DDBJ databases">
        <title>complete genome sequence of Bifidobacterium choerinum strain FMB-1.</title>
        <authorList>
            <person name="Park C.-S."/>
            <person name="Jung D.-H."/>
            <person name="Choi D.-S."/>
        </authorList>
    </citation>
    <scope>NUCLEOTIDE SEQUENCE [LARGE SCALE GENOMIC DNA]</scope>
    <source>
        <strain evidence="2 3">FMB-1</strain>
    </source>
</reference>
<evidence type="ECO:0000256" key="1">
    <source>
        <dbReference type="SAM" id="MobiDB-lite"/>
    </source>
</evidence>
<organism evidence="2 3">
    <name type="scientific">Bifidobacterium choerinum</name>
    <dbReference type="NCBI Taxonomy" id="35760"/>
    <lineage>
        <taxon>Bacteria</taxon>
        <taxon>Bacillati</taxon>
        <taxon>Actinomycetota</taxon>
        <taxon>Actinomycetes</taxon>
        <taxon>Bifidobacteriales</taxon>
        <taxon>Bifidobacteriaceae</taxon>
        <taxon>Bifidobacterium</taxon>
    </lineage>
</organism>
<dbReference type="KEGG" id="bcho:BcFMB_07750"/>
<feature type="region of interest" description="Disordered" evidence="1">
    <location>
        <begin position="99"/>
        <end position="179"/>
    </location>
</feature>
<proteinExistence type="predicted"/>
<gene>
    <name evidence="2" type="ORF">BcFMB_07750</name>
</gene>
<feature type="region of interest" description="Disordered" evidence="1">
    <location>
        <begin position="317"/>
        <end position="337"/>
    </location>
</feature>
<protein>
    <submittedName>
        <fullName evidence="2">Uncharacterized protein</fullName>
    </submittedName>
</protein>
<accession>A0A2D3D6Z8</accession>
<name>A0A2D3D6Z8_9BIFI</name>
<dbReference type="RefSeq" id="WP_099721486.1">
    <property type="nucleotide sequence ID" value="NZ_CP018044.1"/>
</dbReference>
<dbReference type="Proteomes" id="UP000229907">
    <property type="component" value="Chromosome"/>
</dbReference>
<dbReference type="EMBL" id="CP018044">
    <property type="protein sequence ID" value="ATU20834.1"/>
    <property type="molecule type" value="Genomic_DNA"/>
</dbReference>
<evidence type="ECO:0000313" key="3">
    <source>
        <dbReference type="Proteomes" id="UP000229907"/>
    </source>
</evidence>
<feature type="compositionally biased region" description="Basic and acidic residues" evidence="1">
    <location>
        <begin position="99"/>
        <end position="108"/>
    </location>
</feature>
<feature type="compositionally biased region" description="Low complexity" evidence="1">
    <location>
        <begin position="162"/>
        <end position="173"/>
    </location>
</feature>
<feature type="compositionally biased region" description="Low complexity" evidence="1">
    <location>
        <begin position="142"/>
        <end position="152"/>
    </location>
</feature>
<dbReference type="AlphaFoldDB" id="A0A2D3D6Z8"/>
<sequence length="337" mass="37419">MSQQKGYARLSNDLWRSPTAMKMLAVNPAALAYYIAAISYASDNLTDGRLDETVVRYVLRVPDDVIDYLVDEGKWEPAADGGWMIHNYAKWQNSRADIEAARAKDRERKTRRPATTPTKKDSERNPHGIQPDADVNPTTPFNQNQNQNQNQNTSSHEEVGEARASAPATAAAETRSESELIDVWEPDASCIAYADELERAGHPRVDLGALATRFRRKLHARGLAAYKLRATPKALSAEFCTWIDTEVTILTQQPKPAAQPTRHMAESSAHRHTWDCDHVQARMSPHEADYDHERHGWGASDWMTACAAEADRLNQAEGLTDPTDEPEHAALAEGGAA</sequence>